<evidence type="ECO:0000313" key="2">
    <source>
        <dbReference type="EMBL" id="KJU82651.1"/>
    </source>
</evidence>
<dbReference type="InterPro" id="IPR011050">
    <property type="entry name" value="Pectin_lyase_fold/virulence"/>
</dbReference>
<dbReference type="AlphaFoldDB" id="A0A0F3GL84"/>
<dbReference type="Proteomes" id="UP000033423">
    <property type="component" value="Unassembled WGS sequence"/>
</dbReference>
<organism evidence="2 3">
    <name type="scientific">Candidatus Magnetobacterium bavaricum</name>
    <dbReference type="NCBI Taxonomy" id="29290"/>
    <lineage>
        <taxon>Bacteria</taxon>
        <taxon>Pseudomonadati</taxon>
        <taxon>Nitrospirota</taxon>
        <taxon>Thermodesulfovibrionia</taxon>
        <taxon>Thermodesulfovibrionales</taxon>
        <taxon>Candidatus Magnetobacteriaceae</taxon>
        <taxon>Candidatus Magnetobacterium</taxon>
    </lineage>
</organism>
<name>A0A0F3GL84_9BACT</name>
<dbReference type="EMBL" id="LACI01002225">
    <property type="protein sequence ID" value="KJU82651.1"/>
    <property type="molecule type" value="Genomic_DNA"/>
</dbReference>
<comment type="caution">
    <text evidence="2">The sequence shown here is derived from an EMBL/GenBank/DDBJ whole genome shotgun (WGS) entry which is preliminary data.</text>
</comment>
<protein>
    <submittedName>
        <fullName evidence="2">Cell surface protein</fullName>
    </submittedName>
</protein>
<dbReference type="Pfam" id="PF05048">
    <property type="entry name" value="NosD"/>
    <property type="match status" value="1"/>
</dbReference>
<dbReference type="SMART" id="SM00710">
    <property type="entry name" value="PbH1"/>
    <property type="match status" value="4"/>
</dbReference>
<accession>A0A0F3GL84</accession>
<dbReference type="Gene3D" id="2.160.20.10">
    <property type="entry name" value="Single-stranded right-handed beta-helix, Pectin lyase-like"/>
    <property type="match status" value="1"/>
</dbReference>
<keyword evidence="3" id="KW-1185">Reference proteome</keyword>
<dbReference type="SUPFAM" id="SSF51126">
    <property type="entry name" value="Pectin lyase-like"/>
    <property type="match status" value="1"/>
</dbReference>
<evidence type="ECO:0000313" key="3">
    <source>
        <dbReference type="Proteomes" id="UP000033423"/>
    </source>
</evidence>
<reference evidence="2 3" key="1">
    <citation type="submission" date="2015-02" db="EMBL/GenBank/DDBJ databases">
        <title>Single-cell genomics of uncultivated deep-branching MTB reveals a conserved set of magnetosome genes.</title>
        <authorList>
            <person name="Kolinko S."/>
            <person name="Richter M."/>
            <person name="Glockner F.O."/>
            <person name="Brachmann A."/>
            <person name="Schuler D."/>
        </authorList>
    </citation>
    <scope>NUCLEOTIDE SEQUENCE [LARGE SCALE GENOMIC DNA]</scope>
    <source>
        <strain evidence="2">TM-1</strain>
    </source>
</reference>
<sequence length="200" mass="21628">MIENVGRVGIGCGYDGGEGACTECGNGMRFPVDNVAYSSHGNTIRYNRVLRSGYSGIMVFGSKNLLENNYVREACFSKGDCGGIHVYGRNNLTDTPAHDVTIRNNIVVDTIGNTDGIITEYKPLFGMGIYIYNYARDIEITGNTIINSSVDGILYGASSTGLVKNNTMYGNSSGSMDTCKIHVLNVRMFVAKCCQNILAI</sequence>
<dbReference type="InterPro" id="IPR012334">
    <property type="entry name" value="Pectin_lyas_fold"/>
</dbReference>
<dbReference type="InterPro" id="IPR006626">
    <property type="entry name" value="PbH1"/>
</dbReference>
<dbReference type="InterPro" id="IPR007742">
    <property type="entry name" value="NosD_dom"/>
</dbReference>
<gene>
    <name evidence="2" type="ORF">MBAV_005157</name>
</gene>
<feature type="domain" description="Periplasmic copper-binding protein NosD beta helix" evidence="1">
    <location>
        <begin position="25"/>
        <end position="175"/>
    </location>
</feature>
<dbReference type="InterPro" id="IPR022441">
    <property type="entry name" value="Para_beta_helix_rpt-2"/>
</dbReference>
<evidence type="ECO:0000259" key="1">
    <source>
        <dbReference type="Pfam" id="PF05048"/>
    </source>
</evidence>
<proteinExistence type="predicted"/>
<dbReference type="NCBIfam" id="TIGR03804">
    <property type="entry name" value="para_beta_helix"/>
    <property type="match status" value="2"/>
</dbReference>